<dbReference type="PANTHER" id="PTHR43434:SF26">
    <property type="entry name" value="PYROPHOSPHATASE PPAX"/>
    <property type="match status" value="1"/>
</dbReference>
<dbReference type="NCBIfam" id="TIGR01549">
    <property type="entry name" value="HAD-SF-IA-v1"/>
    <property type="match status" value="1"/>
</dbReference>
<dbReference type="Gene3D" id="1.10.150.240">
    <property type="entry name" value="Putative phosphatase, domain 2"/>
    <property type="match status" value="1"/>
</dbReference>
<accession>A0ABS4JYW7</accession>
<dbReference type="Gene3D" id="3.40.50.1000">
    <property type="entry name" value="HAD superfamily/HAD-like"/>
    <property type="match status" value="1"/>
</dbReference>
<dbReference type="EC" id="3.6.1.1" evidence="1"/>
<dbReference type="EMBL" id="JAGGLL010000003">
    <property type="protein sequence ID" value="MBP2020727.1"/>
    <property type="molecule type" value="Genomic_DNA"/>
</dbReference>
<reference evidence="1 2" key="1">
    <citation type="submission" date="2021-03" db="EMBL/GenBank/DDBJ databases">
        <title>Genomic Encyclopedia of Type Strains, Phase IV (KMG-IV): sequencing the most valuable type-strain genomes for metagenomic binning, comparative biology and taxonomic classification.</title>
        <authorList>
            <person name="Goeker M."/>
        </authorList>
    </citation>
    <scope>NUCLEOTIDE SEQUENCE [LARGE SCALE GENOMIC DNA]</scope>
    <source>
        <strain evidence="1 2">DSM 28650</strain>
    </source>
</reference>
<keyword evidence="1" id="KW-0378">Hydrolase</keyword>
<dbReference type="InterPro" id="IPR006439">
    <property type="entry name" value="HAD-SF_hydro_IA"/>
</dbReference>
<dbReference type="InterPro" id="IPR023214">
    <property type="entry name" value="HAD_sf"/>
</dbReference>
<dbReference type="RefSeq" id="WP_021284019.1">
    <property type="nucleotide sequence ID" value="NZ_JAGGLL010000003.1"/>
</dbReference>
<dbReference type="GO" id="GO:0004427">
    <property type="term" value="F:inorganic diphosphate phosphatase activity"/>
    <property type="evidence" value="ECO:0007669"/>
    <property type="project" value="UniProtKB-EC"/>
</dbReference>
<keyword evidence="2" id="KW-1185">Reference proteome</keyword>
<dbReference type="SFLD" id="SFLDG01129">
    <property type="entry name" value="C1.5:_HAD__Beta-PGM__Phosphata"/>
    <property type="match status" value="1"/>
</dbReference>
<dbReference type="InterPro" id="IPR036412">
    <property type="entry name" value="HAD-like_sf"/>
</dbReference>
<dbReference type="NCBIfam" id="NF009804">
    <property type="entry name" value="PRK13288.1"/>
    <property type="match status" value="1"/>
</dbReference>
<comment type="caution">
    <text evidence="1">The sequence shown here is derived from an EMBL/GenBank/DDBJ whole genome shotgun (WGS) entry which is preliminary data.</text>
</comment>
<dbReference type="Pfam" id="PF13419">
    <property type="entry name" value="HAD_2"/>
    <property type="match status" value="1"/>
</dbReference>
<dbReference type="PRINTS" id="PR00413">
    <property type="entry name" value="HADHALOGNASE"/>
</dbReference>
<evidence type="ECO:0000313" key="1">
    <source>
        <dbReference type="EMBL" id="MBP2020727.1"/>
    </source>
</evidence>
<dbReference type="SUPFAM" id="SSF56784">
    <property type="entry name" value="HAD-like"/>
    <property type="match status" value="1"/>
</dbReference>
<sequence length="209" mass="23921">MIKGIFFDLDGTLINTNKLIVSSFQYVFKENLNLMVEEQEIVQYFGEPLSYTMAKYTKDRVEELVQKYVEYSLSIHDEYTEGFEGVEEGLSYLKEKGYKLAIVTSKRRSTALRGLRLFDLEKYFDVIISPEDTEKHKPCGEPVLKACEVLDLSPEEVLMVGDSHNDILCGRNAGTKTCLVKYTALPLEKLLEHKPDYVIESIEDIGNII</sequence>
<gene>
    <name evidence="1" type="ORF">J2Z44_000511</name>
</gene>
<dbReference type="SFLD" id="SFLDG01135">
    <property type="entry name" value="C1.5.6:_HAD__Beta-PGM__Phospha"/>
    <property type="match status" value="1"/>
</dbReference>
<dbReference type="NCBIfam" id="TIGR01509">
    <property type="entry name" value="HAD-SF-IA-v3"/>
    <property type="match status" value="1"/>
</dbReference>
<name>A0ABS4JYW7_9CLOT</name>
<dbReference type="InterPro" id="IPR023198">
    <property type="entry name" value="PGP-like_dom2"/>
</dbReference>
<dbReference type="CDD" id="cd02616">
    <property type="entry name" value="HAD_PPase"/>
    <property type="match status" value="1"/>
</dbReference>
<protein>
    <submittedName>
        <fullName evidence="1">Pyrophosphatase PpaX</fullName>
        <ecNumber evidence="1">3.6.1.1</ecNumber>
    </submittedName>
</protein>
<dbReference type="PANTHER" id="PTHR43434">
    <property type="entry name" value="PHOSPHOGLYCOLATE PHOSPHATASE"/>
    <property type="match status" value="1"/>
</dbReference>
<organism evidence="1 2">
    <name type="scientific">Clostridium punense</name>
    <dbReference type="NCBI Taxonomy" id="1054297"/>
    <lineage>
        <taxon>Bacteria</taxon>
        <taxon>Bacillati</taxon>
        <taxon>Bacillota</taxon>
        <taxon>Clostridia</taxon>
        <taxon>Eubacteriales</taxon>
        <taxon>Clostridiaceae</taxon>
        <taxon>Clostridium</taxon>
    </lineage>
</organism>
<dbReference type="Proteomes" id="UP001519308">
    <property type="component" value="Unassembled WGS sequence"/>
</dbReference>
<dbReference type="InterPro" id="IPR041492">
    <property type="entry name" value="HAD_2"/>
</dbReference>
<dbReference type="SFLD" id="SFLDS00003">
    <property type="entry name" value="Haloacid_Dehalogenase"/>
    <property type="match status" value="1"/>
</dbReference>
<evidence type="ECO:0000313" key="2">
    <source>
        <dbReference type="Proteomes" id="UP001519308"/>
    </source>
</evidence>
<dbReference type="InterPro" id="IPR050155">
    <property type="entry name" value="HAD-like_hydrolase_sf"/>
</dbReference>
<proteinExistence type="predicted"/>